<dbReference type="SUPFAM" id="SSF56925">
    <property type="entry name" value="OMPA-like"/>
    <property type="match status" value="1"/>
</dbReference>
<dbReference type="AlphaFoldDB" id="A0A6M8B8R8"/>
<accession>A0A6M8B8R8</accession>
<dbReference type="EMBL" id="CP053661">
    <property type="protein sequence ID" value="QKD80930.1"/>
    <property type="molecule type" value="Genomic_DNA"/>
</dbReference>
<organism evidence="1 2">
    <name type="scientific">Thermoleptolyngbya sichuanensis A183</name>
    <dbReference type="NCBI Taxonomy" id="2737172"/>
    <lineage>
        <taxon>Bacteria</taxon>
        <taxon>Bacillati</taxon>
        <taxon>Cyanobacteriota</taxon>
        <taxon>Cyanophyceae</taxon>
        <taxon>Oculatellales</taxon>
        <taxon>Oculatellaceae</taxon>
        <taxon>Thermoleptolyngbya</taxon>
        <taxon>Thermoleptolyngbya sichuanensis</taxon>
    </lineage>
</organism>
<evidence type="ECO:0000313" key="2">
    <source>
        <dbReference type="Proteomes" id="UP000505210"/>
    </source>
</evidence>
<reference evidence="1 2" key="1">
    <citation type="submission" date="2020-05" db="EMBL/GenBank/DDBJ databases">
        <title>Complete genome sequence of of a novel Thermoleptolyngbya strain isolated from hot springs of Ganzi, Sichuan China.</title>
        <authorList>
            <person name="Tang J."/>
            <person name="Daroch M."/>
            <person name="Li L."/>
            <person name="Waleron K."/>
            <person name="Waleron M."/>
            <person name="Waleron M."/>
        </authorList>
    </citation>
    <scope>NUCLEOTIDE SEQUENCE [LARGE SCALE GENOMIC DNA]</scope>
    <source>
        <strain evidence="1 2">PKUAC-SCTA183</strain>
    </source>
</reference>
<keyword evidence="2" id="KW-1185">Reference proteome</keyword>
<dbReference type="KEGG" id="theu:HPC62_00985"/>
<protein>
    <recommendedName>
        <fullName evidence="3">Porin family protein</fullName>
    </recommendedName>
</protein>
<evidence type="ECO:0000313" key="1">
    <source>
        <dbReference type="EMBL" id="QKD80930.1"/>
    </source>
</evidence>
<dbReference type="Proteomes" id="UP000505210">
    <property type="component" value="Chromosome"/>
</dbReference>
<gene>
    <name evidence="1" type="ORF">HPC62_00985</name>
</gene>
<name>A0A6M8B8R8_9CYAN</name>
<sequence>MNLSTRSGATRSWATRLWVASLCGAIAPLLVAHTPAWANPRGFAGSYVGSVVNPSEFESSLQSVVLSGGSAAWLMEQAMNAGRPAPGQTTAPDTQFHGRLDLPNSPISLRGTLVLNQDIEAVMPSLTYDLPLGNAANVYAGAGFAIVRPGAQTPLGDRDGVVITTGVEASVGRRVVVYGDVRYRPGPAAATENMQMQLGIGHRF</sequence>
<dbReference type="RefSeq" id="WP_172353355.1">
    <property type="nucleotide sequence ID" value="NZ_CP053661.1"/>
</dbReference>
<proteinExistence type="predicted"/>
<evidence type="ECO:0008006" key="3">
    <source>
        <dbReference type="Google" id="ProtNLM"/>
    </source>
</evidence>
<dbReference type="InterPro" id="IPR011250">
    <property type="entry name" value="OMP/PagP_B-barrel"/>
</dbReference>